<proteinExistence type="inferred from homology"/>
<gene>
    <name evidence="11" type="ORF">K8U73_04100</name>
</gene>
<dbReference type="GO" id="GO:0016779">
    <property type="term" value="F:nucleotidyltransferase activity"/>
    <property type="evidence" value="ECO:0007669"/>
    <property type="project" value="UniProtKB-KW"/>
</dbReference>
<evidence type="ECO:0000256" key="8">
    <source>
        <dbReference type="ARBA" id="ARBA00022842"/>
    </source>
</evidence>
<dbReference type="PANTHER" id="PTHR33571">
    <property type="entry name" value="SSL8005 PROTEIN"/>
    <property type="match status" value="1"/>
</dbReference>
<keyword evidence="8" id="KW-0460">Magnesium</keyword>
<dbReference type="GO" id="GO:0005524">
    <property type="term" value="F:ATP binding"/>
    <property type="evidence" value="ECO:0007669"/>
    <property type="project" value="UniProtKB-KW"/>
</dbReference>
<evidence type="ECO:0000256" key="9">
    <source>
        <dbReference type="ARBA" id="ARBA00038276"/>
    </source>
</evidence>
<comment type="similarity">
    <text evidence="9">Belongs to the MntA antitoxin family.</text>
</comment>
<dbReference type="SUPFAM" id="SSF81301">
    <property type="entry name" value="Nucleotidyltransferase"/>
    <property type="match status" value="1"/>
</dbReference>
<evidence type="ECO:0000256" key="1">
    <source>
        <dbReference type="ARBA" id="ARBA00001946"/>
    </source>
</evidence>
<evidence type="ECO:0000256" key="3">
    <source>
        <dbReference type="ARBA" id="ARBA00022679"/>
    </source>
</evidence>
<evidence type="ECO:0000256" key="7">
    <source>
        <dbReference type="ARBA" id="ARBA00022840"/>
    </source>
</evidence>
<dbReference type="Gene3D" id="3.30.460.10">
    <property type="entry name" value="Beta Polymerase, domain 2"/>
    <property type="match status" value="1"/>
</dbReference>
<dbReference type="InterPro" id="IPR052038">
    <property type="entry name" value="Type-VII_TA_antitoxin"/>
</dbReference>
<reference evidence="11" key="1">
    <citation type="journal article" date="2021" name="PeerJ">
        <title>Extensive microbial diversity within the chicken gut microbiome revealed by metagenomics and culture.</title>
        <authorList>
            <person name="Gilroy R."/>
            <person name="Ravi A."/>
            <person name="Getino M."/>
            <person name="Pursley I."/>
            <person name="Horton D.L."/>
            <person name="Alikhan N.F."/>
            <person name="Baker D."/>
            <person name="Gharbi K."/>
            <person name="Hall N."/>
            <person name="Watson M."/>
            <person name="Adriaenssens E.M."/>
            <person name="Foster-Nyarko E."/>
            <person name="Jarju S."/>
            <person name="Secka A."/>
            <person name="Antonio M."/>
            <person name="Oren A."/>
            <person name="Chaudhuri R.R."/>
            <person name="La Ragione R."/>
            <person name="Hildebrand F."/>
            <person name="Pallen M.J."/>
        </authorList>
    </citation>
    <scope>NUCLEOTIDE SEQUENCE</scope>
    <source>
        <strain evidence="11">ChiBcolR7-4860</strain>
    </source>
</reference>
<comment type="caution">
    <text evidence="11">The sequence shown here is derived from an EMBL/GenBank/DDBJ whole genome shotgun (WGS) entry which is preliminary data.</text>
</comment>
<dbReference type="PANTHER" id="PTHR33571:SF12">
    <property type="entry name" value="BSL3053 PROTEIN"/>
    <property type="match status" value="1"/>
</dbReference>
<keyword evidence="4" id="KW-0548">Nucleotidyltransferase</keyword>
<accession>A0A921LUZ6</accession>
<keyword evidence="5" id="KW-0479">Metal-binding</keyword>
<evidence type="ECO:0000313" key="11">
    <source>
        <dbReference type="EMBL" id="HJG41555.1"/>
    </source>
</evidence>
<dbReference type="GO" id="GO:0046872">
    <property type="term" value="F:metal ion binding"/>
    <property type="evidence" value="ECO:0007669"/>
    <property type="project" value="UniProtKB-KW"/>
</dbReference>
<dbReference type="InterPro" id="IPR043519">
    <property type="entry name" value="NT_sf"/>
</dbReference>
<evidence type="ECO:0000256" key="6">
    <source>
        <dbReference type="ARBA" id="ARBA00022741"/>
    </source>
</evidence>
<evidence type="ECO:0000313" key="12">
    <source>
        <dbReference type="Proteomes" id="UP000786560"/>
    </source>
</evidence>
<name>A0A921LUZ6_9BIFI</name>
<dbReference type="Pfam" id="PF01909">
    <property type="entry name" value="NTP_transf_2"/>
    <property type="match status" value="1"/>
</dbReference>
<dbReference type="AlphaFoldDB" id="A0A921LUZ6"/>
<evidence type="ECO:0000259" key="10">
    <source>
        <dbReference type="Pfam" id="PF01909"/>
    </source>
</evidence>
<comment type="cofactor">
    <cofactor evidence="1">
        <name>Mg(2+)</name>
        <dbReference type="ChEBI" id="CHEBI:18420"/>
    </cofactor>
</comment>
<keyword evidence="3" id="KW-0808">Transferase</keyword>
<dbReference type="EMBL" id="DYUX01000014">
    <property type="protein sequence ID" value="HJG41555.1"/>
    <property type="molecule type" value="Genomic_DNA"/>
</dbReference>
<sequence>MANAMGVAPSVLSRALRGNTTQSFVDRYRAALDAISRATTVEQIAAIARPIAERHHVDELYLFGSMARGEGTAQSDIDFIYHMTPQDNPVVDVWAFRDDLQQAFGREVDLVRKEYVATPEDDRLAEMQRVLFVNSVTSKPMFRIV</sequence>
<evidence type="ECO:0000256" key="4">
    <source>
        <dbReference type="ARBA" id="ARBA00022695"/>
    </source>
</evidence>
<dbReference type="InterPro" id="IPR002934">
    <property type="entry name" value="Polymerase_NTP_transf_dom"/>
</dbReference>
<keyword evidence="6" id="KW-0547">Nucleotide-binding</keyword>
<protein>
    <submittedName>
        <fullName evidence="11">Nucleotidyltransferase domain-containing protein</fullName>
    </submittedName>
</protein>
<evidence type="ECO:0000256" key="5">
    <source>
        <dbReference type="ARBA" id="ARBA00022723"/>
    </source>
</evidence>
<dbReference type="CDD" id="cd05403">
    <property type="entry name" value="NT_KNTase_like"/>
    <property type="match status" value="1"/>
</dbReference>
<reference evidence="11" key="2">
    <citation type="submission" date="2021-09" db="EMBL/GenBank/DDBJ databases">
        <authorList>
            <person name="Gilroy R."/>
        </authorList>
    </citation>
    <scope>NUCLEOTIDE SEQUENCE</scope>
    <source>
        <strain evidence="11">ChiBcolR7-4860</strain>
    </source>
</reference>
<keyword evidence="2" id="KW-1277">Toxin-antitoxin system</keyword>
<keyword evidence="7" id="KW-0067">ATP-binding</keyword>
<feature type="domain" description="Polymerase nucleotidyl transferase" evidence="10">
    <location>
        <begin position="51"/>
        <end position="116"/>
    </location>
</feature>
<evidence type="ECO:0000256" key="2">
    <source>
        <dbReference type="ARBA" id="ARBA00022649"/>
    </source>
</evidence>
<organism evidence="11 12">
    <name type="scientific">Bifidobacterium pullorum subsp. gallinarum</name>
    <dbReference type="NCBI Taxonomy" id="78344"/>
    <lineage>
        <taxon>Bacteria</taxon>
        <taxon>Bacillati</taxon>
        <taxon>Actinomycetota</taxon>
        <taxon>Actinomycetes</taxon>
        <taxon>Bifidobacteriales</taxon>
        <taxon>Bifidobacteriaceae</taxon>
        <taxon>Bifidobacterium</taxon>
    </lineage>
</organism>
<dbReference type="Proteomes" id="UP000786560">
    <property type="component" value="Unassembled WGS sequence"/>
</dbReference>